<feature type="coiled-coil region" evidence="1">
    <location>
        <begin position="181"/>
        <end position="226"/>
    </location>
</feature>
<comment type="caution">
    <text evidence="4">The sequence shown here is derived from an EMBL/GenBank/DDBJ whole genome shotgun (WGS) entry which is preliminary data.</text>
</comment>
<dbReference type="RefSeq" id="WP_182514150.1">
    <property type="nucleotide sequence ID" value="NZ_JACJIQ010000019.1"/>
</dbReference>
<keyword evidence="3" id="KW-0732">Signal</keyword>
<feature type="signal peptide" evidence="3">
    <location>
        <begin position="1"/>
        <end position="20"/>
    </location>
</feature>
<keyword evidence="2" id="KW-1133">Transmembrane helix</keyword>
<accession>A0A839GWD3</accession>
<organism evidence="4 5">
    <name type="scientific">Rufibacter quisquiliarum</name>
    <dbReference type="NCBI Taxonomy" id="1549639"/>
    <lineage>
        <taxon>Bacteria</taxon>
        <taxon>Pseudomonadati</taxon>
        <taxon>Bacteroidota</taxon>
        <taxon>Cytophagia</taxon>
        <taxon>Cytophagales</taxon>
        <taxon>Hymenobacteraceae</taxon>
        <taxon>Rufibacter</taxon>
    </lineage>
</organism>
<keyword evidence="2" id="KW-0812">Transmembrane</keyword>
<keyword evidence="1" id="KW-0175">Coiled coil</keyword>
<evidence type="ECO:0000313" key="4">
    <source>
        <dbReference type="EMBL" id="MBA9079177.1"/>
    </source>
</evidence>
<dbReference type="AlphaFoldDB" id="A0A839GWD3"/>
<dbReference type="Proteomes" id="UP000563094">
    <property type="component" value="Unassembled WGS sequence"/>
</dbReference>
<sequence length="229" mass="25738">MKALSLSLIFSAVVMSSGMAQTQTGTSPAKPKTAYTIQQQFNSLKFRSSPYKEFGHDYRVVRESGLDALLKSVQDTLKARELSIKNAGKETAVKLEKTQQELAAQQAQVQALRQDNARKEQQIQQIDHDISHLSVLGLDMDKQVYVLVSIAIILGLGALAAVFAFMYKNSNSVTQEKIRAYEEIDQELKDHKAAAREREVKLKREMQSEANKVEELKQELAELRKRTAV</sequence>
<dbReference type="EMBL" id="JACJIQ010000019">
    <property type="protein sequence ID" value="MBA9079177.1"/>
    <property type="molecule type" value="Genomic_DNA"/>
</dbReference>
<evidence type="ECO:0000256" key="1">
    <source>
        <dbReference type="SAM" id="Coils"/>
    </source>
</evidence>
<feature type="transmembrane region" description="Helical" evidence="2">
    <location>
        <begin position="144"/>
        <end position="167"/>
    </location>
</feature>
<proteinExistence type="predicted"/>
<evidence type="ECO:0000256" key="3">
    <source>
        <dbReference type="SAM" id="SignalP"/>
    </source>
</evidence>
<evidence type="ECO:0000313" key="5">
    <source>
        <dbReference type="Proteomes" id="UP000563094"/>
    </source>
</evidence>
<name>A0A839GWD3_9BACT</name>
<keyword evidence="5" id="KW-1185">Reference proteome</keyword>
<protein>
    <submittedName>
        <fullName evidence="4">Putative RNase H-like nuclease (RuvC/YqgF family)</fullName>
    </submittedName>
</protein>
<reference evidence="4 5" key="1">
    <citation type="submission" date="2020-08" db="EMBL/GenBank/DDBJ databases">
        <title>Genomic Encyclopedia of Type Strains, Phase IV (KMG-IV): sequencing the most valuable type-strain genomes for metagenomic binning, comparative biology and taxonomic classification.</title>
        <authorList>
            <person name="Goeker M."/>
        </authorList>
    </citation>
    <scope>NUCLEOTIDE SEQUENCE [LARGE SCALE GENOMIC DNA]</scope>
    <source>
        <strain evidence="4 5">DSM 29854</strain>
    </source>
</reference>
<gene>
    <name evidence="4" type="ORF">FHS90_003912</name>
</gene>
<feature type="chain" id="PRO_5032558862" evidence="3">
    <location>
        <begin position="21"/>
        <end position="229"/>
    </location>
</feature>
<feature type="coiled-coil region" evidence="1">
    <location>
        <begin position="95"/>
        <end position="129"/>
    </location>
</feature>
<keyword evidence="2" id="KW-0472">Membrane</keyword>
<evidence type="ECO:0000256" key="2">
    <source>
        <dbReference type="SAM" id="Phobius"/>
    </source>
</evidence>